<dbReference type="EMBL" id="BARV01026558">
    <property type="protein sequence ID" value="GAI42309.1"/>
    <property type="molecule type" value="Genomic_DNA"/>
</dbReference>
<organism evidence="2">
    <name type="scientific">marine sediment metagenome</name>
    <dbReference type="NCBI Taxonomy" id="412755"/>
    <lineage>
        <taxon>unclassified sequences</taxon>
        <taxon>metagenomes</taxon>
        <taxon>ecological metagenomes</taxon>
    </lineage>
</organism>
<reference evidence="2" key="1">
    <citation type="journal article" date="2014" name="Front. Microbiol.">
        <title>High frequency of phylogenetically diverse reductive dehalogenase-homologous genes in deep subseafloor sedimentary metagenomes.</title>
        <authorList>
            <person name="Kawai M."/>
            <person name="Futagami T."/>
            <person name="Toyoda A."/>
            <person name="Takaki Y."/>
            <person name="Nishi S."/>
            <person name="Hori S."/>
            <person name="Arai W."/>
            <person name="Tsubouchi T."/>
            <person name="Morono Y."/>
            <person name="Uchiyama I."/>
            <person name="Ito T."/>
            <person name="Fujiyama A."/>
            <person name="Inagaki F."/>
            <person name="Takami H."/>
        </authorList>
    </citation>
    <scope>NUCLEOTIDE SEQUENCE</scope>
    <source>
        <strain evidence="2">Expedition CK06-06</strain>
    </source>
</reference>
<proteinExistence type="predicted"/>
<comment type="caution">
    <text evidence="2">The sequence shown here is derived from an EMBL/GenBank/DDBJ whole genome shotgun (WGS) entry which is preliminary data.</text>
</comment>
<evidence type="ECO:0000256" key="1">
    <source>
        <dbReference type="SAM" id="Phobius"/>
    </source>
</evidence>
<sequence length="104" mass="11290">MHTGKRYVIPIVVAAVIFVLSLVPYWWGLPQTRAGIYYGSLFFAALLGASVLMLLLVAPLSTTDRGQRDYRVVHFALRLALTFGIGAVTVGVLLVAALLGLQLF</sequence>
<dbReference type="AlphaFoldDB" id="X1QGA1"/>
<feature type="transmembrane region" description="Helical" evidence="1">
    <location>
        <begin position="7"/>
        <end position="29"/>
    </location>
</feature>
<feature type="transmembrane region" description="Helical" evidence="1">
    <location>
        <begin position="79"/>
        <end position="101"/>
    </location>
</feature>
<keyword evidence="1" id="KW-1133">Transmembrane helix</keyword>
<name>X1QGA1_9ZZZZ</name>
<keyword evidence="1" id="KW-0472">Membrane</keyword>
<evidence type="ECO:0000313" key="2">
    <source>
        <dbReference type="EMBL" id="GAI42309.1"/>
    </source>
</evidence>
<keyword evidence="1" id="KW-0812">Transmembrane</keyword>
<accession>X1QGA1</accession>
<gene>
    <name evidence="2" type="ORF">S06H3_42893</name>
</gene>
<feature type="transmembrane region" description="Helical" evidence="1">
    <location>
        <begin position="35"/>
        <end position="58"/>
    </location>
</feature>
<protein>
    <submittedName>
        <fullName evidence="2">Uncharacterized protein</fullName>
    </submittedName>
</protein>